<comment type="subunit">
    <text evidence="4">Homotetramer.</text>
</comment>
<keyword evidence="6" id="KW-0659">Purine metabolism</keyword>
<dbReference type="EC" id="3.5.2.5" evidence="5"/>
<keyword evidence="12" id="KW-1185">Reference proteome</keyword>
<dbReference type="STRING" id="1909395.BKM31_28585"/>
<evidence type="ECO:0000256" key="1">
    <source>
        <dbReference type="ARBA" id="ARBA00001947"/>
    </source>
</evidence>
<dbReference type="InterPro" id="IPR011059">
    <property type="entry name" value="Metal-dep_hydrolase_composite"/>
</dbReference>
<dbReference type="KEGG" id="noa:BKM31_28585"/>
<dbReference type="EMBL" id="CP017717">
    <property type="protein sequence ID" value="AQZ64878.1"/>
    <property type="molecule type" value="Genomic_DNA"/>
</dbReference>
<evidence type="ECO:0000256" key="8">
    <source>
        <dbReference type="ARBA" id="ARBA00022801"/>
    </source>
</evidence>
<dbReference type="GO" id="GO:0008270">
    <property type="term" value="F:zinc ion binding"/>
    <property type="evidence" value="ECO:0007669"/>
    <property type="project" value="InterPro"/>
</dbReference>
<dbReference type="InterPro" id="IPR050138">
    <property type="entry name" value="DHOase/Allantoinase_Hydrolase"/>
</dbReference>
<evidence type="ECO:0000313" key="12">
    <source>
        <dbReference type="Proteomes" id="UP000190797"/>
    </source>
</evidence>
<evidence type="ECO:0000256" key="7">
    <source>
        <dbReference type="ARBA" id="ARBA00022723"/>
    </source>
</evidence>
<proteinExistence type="inferred from homology"/>
<protein>
    <recommendedName>
        <fullName evidence="5">allantoinase</fullName>
        <ecNumber evidence="5">3.5.2.5</ecNumber>
    </recommendedName>
</protein>
<keyword evidence="7" id="KW-0479">Metal-binding</keyword>
<evidence type="ECO:0000259" key="10">
    <source>
        <dbReference type="Pfam" id="PF01979"/>
    </source>
</evidence>
<reference evidence="12" key="1">
    <citation type="journal article" date="2017" name="Med. Chem. Commun.">
        <title>Nonomuraea sp. ATCC 55076 harbours the largest actinomycete chromosome to date and the kistamicin biosynthetic gene cluster.</title>
        <authorList>
            <person name="Nazari B."/>
            <person name="Forneris C.C."/>
            <person name="Gibson M.I."/>
            <person name="Moon K."/>
            <person name="Schramma K.R."/>
            <person name="Seyedsayamdost M.R."/>
        </authorList>
    </citation>
    <scope>NUCLEOTIDE SEQUENCE [LARGE SCALE GENOMIC DNA]</scope>
    <source>
        <strain evidence="12">ATCC 55076</strain>
    </source>
</reference>
<dbReference type="InterPro" id="IPR017593">
    <property type="entry name" value="Allantoinase"/>
</dbReference>
<evidence type="ECO:0000256" key="4">
    <source>
        <dbReference type="ARBA" id="ARBA00011881"/>
    </source>
</evidence>
<dbReference type="GO" id="GO:0000256">
    <property type="term" value="P:allantoin catabolic process"/>
    <property type="evidence" value="ECO:0007669"/>
    <property type="project" value="InterPro"/>
</dbReference>
<dbReference type="GO" id="GO:0006145">
    <property type="term" value="P:purine nucleobase catabolic process"/>
    <property type="evidence" value="ECO:0007669"/>
    <property type="project" value="TreeGrafter"/>
</dbReference>
<dbReference type="Gene3D" id="3.20.20.140">
    <property type="entry name" value="Metal-dependent hydrolases"/>
    <property type="match status" value="1"/>
</dbReference>
<evidence type="ECO:0000313" key="11">
    <source>
        <dbReference type="EMBL" id="AQZ64878.1"/>
    </source>
</evidence>
<accession>A0A1V0A3W6</accession>
<dbReference type="AlphaFoldDB" id="A0A1V0A3W6"/>
<comment type="pathway">
    <text evidence="2">Nitrogen metabolism; (S)-allantoin degradation; allantoate from (S)-allantoin: step 1/1.</text>
</comment>
<feature type="domain" description="Amidohydrolase-related" evidence="10">
    <location>
        <begin position="54"/>
        <end position="423"/>
    </location>
</feature>
<comment type="cofactor">
    <cofactor evidence="1">
        <name>Zn(2+)</name>
        <dbReference type="ChEBI" id="CHEBI:29105"/>
    </cofactor>
</comment>
<evidence type="ECO:0000256" key="6">
    <source>
        <dbReference type="ARBA" id="ARBA00022631"/>
    </source>
</evidence>
<dbReference type="FunFam" id="3.20.20.140:FF:000032">
    <property type="entry name" value="Allantoinase Dal1"/>
    <property type="match status" value="1"/>
</dbReference>
<keyword evidence="8" id="KW-0378">Hydrolase</keyword>
<evidence type="ECO:0000256" key="2">
    <source>
        <dbReference type="ARBA" id="ARBA00004968"/>
    </source>
</evidence>
<dbReference type="NCBIfam" id="TIGR03178">
    <property type="entry name" value="allantoinase"/>
    <property type="match status" value="1"/>
</dbReference>
<dbReference type="InterPro" id="IPR006680">
    <property type="entry name" value="Amidohydro-rel"/>
</dbReference>
<evidence type="ECO:0000256" key="3">
    <source>
        <dbReference type="ARBA" id="ARBA00010368"/>
    </source>
</evidence>
<sequence>MTPFDLVVRSRRTVTPEGERAAAVAVRGERIAALYDYAAPLPAAEDVDLRDLALLPGLVDTHVHVNEPGRTHWEGFDSATRAAAAGGVTTIVDMPLNSLPPAVSCDALDAKLRAAEGQCHVDVAFWGGAVPGNVKDLAPLHGRGVRGFKCFMSPSGVEEFPPLADGELRLALEEVAGFGGLVIVHAEDPELLAEPEGPGYAAFLASRPGASERSAVARLVRLAEETGCRVHVLHVSSAECLDVLEAAQARGVPVSAETCPHYLTLAAEQVPEGGTAYKCCPPIRSESNRDLLWDGLRRGVLSCVVSDHSPSTADLKVPDFAAAWGGISSLQLGLTAVWTEAARRGHGLADVVRWMSAAPAALAGIAGKGGIMAGNDADLVAFDPAADTLVDAARLHHRNPVTPYHGRTLKGAVLTTWLRGRPVDGRPHGRPILEARA</sequence>
<dbReference type="PANTHER" id="PTHR43668:SF2">
    <property type="entry name" value="ALLANTOINASE"/>
    <property type="match status" value="1"/>
</dbReference>
<evidence type="ECO:0000256" key="5">
    <source>
        <dbReference type="ARBA" id="ARBA00012863"/>
    </source>
</evidence>
<dbReference type="SUPFAM" id="SSF51338">
    <property type="entry name" value="Composite domain of metallo-dependent hydrolases"/>
    <property type="match status" value="1"/>
</dbReference>
<dbReference type="PANTHER" id="PTHR43668">
    <property type="entry name" value="ALLANTOINASE"/>
    <property type="match status" value="1"/>
</dbReference>
<dbReference type="Proteomes" id="UP000190797">
    <property type="component" value="Chromosome"/>
</dbReference>
<dbReference type="GO" id="GO:0050897">
    <property type="term" value="F:cobalt ion binding"/>
    <property type="evidence" value="ECO:0007669"/>
    <property type="project" value="InterPro"/>
</dbReference>
<dbReference type="Pfam" id="PF01979">
    <property type="entry name" value="Amidohydro_1"/>
    <property type="match status" value="1"/>
</dbReference>
<comment type="similarity">
    <text evidence="3">Belongs to the metallo-dependent hydrolases superfamily. Allantoinase family.</text>
</comment>
<dbReference type="OrthoDB" id="9803027at2"/>
<name>A0A1V0A3W6_9ACTN</name>
<evidence type="ECO:0000256" key="9">
    <source>
        <dbReference type="ARBA" id="ARBA00022833"/>
    </source>
</evidence>
<dbReference type="RefSeq" id="WP_080041125.1">
    <property type="nucleotide sequence ID" value="NZ_CP017717.1"/>
</dbReference>
<gene>
    <name evidence="11" type="ORF">BKM31_28585</name>
</gene>
<keyword evidence="9" id="KW-0862">Zinc</keyword>
<dbReference type="SUPFAM" id="SSF51556">
    <property type="entry name" value="Metallo-dependent hydrolases"/>
    <property type="match status" value="1"/>
</dbReference>
<organism evidence="11 12">
    <name type="scientific">[Actinomadura] parvosata subsp. kistnae</name>
    <dbReference type="NCBI Taxonomy" id="1909395"/>
    <lineage>
        <taxon>Bacteria</taxon>
        <taxon>Bacillati</taxon>
        <taxon>Actinomycetota</taxon>
        <taxon>Actinomycetes</taxon>
        <taxon>Streptosporangiales</taxon>
        <taxon>Streptosporangiaceae</taxon>
        <taxon>Nonomuraea</taxon>
    </lineage>
</organism>
<dbReference type="InterPro" id="IPR032466">
    <property type="entry name" value="Metal_Hydrolase"/>
</dbReference>
<dbReference type="GO" id="GO:0005737">
    <property type="term" value="C:cytoplasm"/>
    <property type="evidence" value="ECO:0007669"/>
    <property type="project" value="TreeGrafter"/>
</dbReference>
<dbReference type="GO" id="GO:0004038">
    <property type="term" value="F:allantoinase activity"/>
    <property type="evidence" value="ECO:0007669"/>
    <property type="project" value="UniProtKB-EC"/>
</dbReference>